<dbReference type="SUPFAM" id="SSF47323">
    <property type="entry name" value="Anticodon-binding domain of a subclass of class I aminoacyl-tRNA synthetases"/>
    <property type="match status" value="1"/>
</dbReference>
<dbReference type="Gene3D" id="1.20.120.1910">
    <property type="entry name" value="Cysteine-tRNA ligase, C-terminal anti-codon recognition domain"/>
    <property type="match status" value="1"/>
</dbReference>
<dbReference type="SUPFAM" id="SSF52374">
    <property type="entry name" value="Nucleotidylyl transferase"/>
    <property type="match status" value="1"/>
</dbReference>
<comment type="subcellular location">
    <subcellularLocation>
        <location evidence="10">Cytoplasm</location>
    </subcellularLocation>
</comment>
<dbReference type="Proteomes" id="UP000266172">
    <property type="component" value="Unassembled WGS sequence"/>
</dbReference>
<gene>
    <name evidence="10 12" type="primary">cysS</name>
    <name evidence="12" type="ORF">DWX93_05430</name>
</gene>
<feature type="domain" description="tRNA synthetases class I catalytic" evidence="11">
    <location>
        <begin position="20"/>
        <end position="329"/>
    </location>
</feature>
<dbReference type="GO" id="GO:0004817">
    <property type="term" value="F:cysteine-tRNA ligase activity"/>
    <property type="evidence" value="ECO:0007669"/>
    <property type="project" value="UniProtKB-UniRule"/>
</dbReference>
<evidence type="ECO:0000256" key="3">
    <source>
        <dbReference type="ARBA" id="ARBA00022723"/>
    </source>
</evidence>
<evidence type="ECO:0000313" key="12">
    <source>
        <dbReference type="EMBL" id="RGS41555.1"/>
    </source>
</evidence>
<dbReference type="NCBIfam" id="TIGR00435">
    <property type="entry name" value="cysS"/>
    <property type="match status" value="1"/>
</dbReference>
<dbReference type="GO" id="GO:0006423">
    <property type="term" value="P:cysteinyl-tRNA aminoacylation"/>
    <property type="evidence" value="ECO:0007669"/>
    <property type="project" value="UniProtKB-UniRule"/>
</dbReference>
<dbReference type="InterPro" id="IPR015803">
    <property type="entry name" value="Cys-tRNA-ligase"/>
</dbReference>
<dbReference type="InterPro" id="IPR024909">
    <property type="entry name" value="Cys-tRNA/MSH_ligase"/>
</dbReference>
<keyword evidence="7 10" id="KW-0648">Protein biosynthesis</keyword>
<dbReference type="AlphaFoldDB" id="A0A395VAM8"/>
<sequence>MENKFKFYNTLTRNIDTVIPHEDGKIAMYTCGPTVYHYAHIGNLRSYIMEDVLEKALRYVGYDVKRVMNITDVGHLSSDADTGEDKMLKGAKREHKTVMEIAKFYTDAFFDDCKKLNIKRPDVVEPATNCIPEFIHMIEVLLEKGYAYVAGGNVYFDTSRLDDYYVFSSQSEKELLVGVRDDVEEDVNKRNKNDFVLWFTKSKFEDQALKWDSPWGVGYPGWHIECSCISIKHLGEYMDIHCGGVDNIFPHHTNEIAQSESYLGHKWCGYWFHVNHLNDKSGKMSKSKGDFLTVSLLQEKGYDPIVYRMFCLQSHYRKPLEFSYEVLDNMSVAYKKLVKRIADLKADGTVDEGKFAEYKEKFCDAISNDLNTSMAITIVYDLLKDDTLNDATKRALAEDFDRVLSLNLTTAKVENPAEDTEVDAELEAYILEKIEERKAAKKEKDFAKADAIRDDLLAKGIVLKDTREGVIWHKA</sequence>
<evidence type="ECO:0000256" key="8">
    <source>
        <dbReference type="ARBA" id="ARBA00023146"/>
    </source>
</evidence>
<reference evidence="12 13" key="1">
    <citation type="submission" date="2018-08" db="EMBL/GenBank/DDBJ databases">
        <title>A genome reference for cultivated species of the human gut microbiota.</title>
        <authorList>
            <person name="Zou Y."/>
            <person name="Xue W."/>
            <person name="Luo G."/>
        </authorList>
    </citation>
    <scope>NUCLEOTIDE SEQUENCE [LARGE SCALE GENOMIC DNA]</scope>
    <source>
        <strain evidence="12 13">AF22-12AC</strain>
    </source>
</reference>
<dbReference type="RefSeq" id="WP_118096915.1">
    <property type="nucleotide sequence ID" value="NZ_CAKMUY010000011.1"/>
</dbReference>
<evidence type="ECO:0000259" key="11">
    <source>
        <dbReference type="Pfam" id="PF01406"/>
    </source>
</evidence>
<comment type="cofactor">
    <cofactor evidence="10">
        <name>Zn(2+)</name>
        <dbReference type="ChEBI" id="CHEBI:29105"/>
    </cofactor>
    <text evidence="10">Binds 1 zinc ion per subunit.</text>
</comment>
<dbReference type="InterPro" id="IPR014729">
    <property type="entry name" value="Rossmann-like_a/b/a_fold"/>
</dbReference>
<evidence type="ECO:0000256" key="9">
    <source>
        <dbReference type="ARBA" id="ARBA00047398"/>
    </source>
</evidence>
<evidence type="ECO:0000313" key="13">
    <source>
        <dbReference type="Proteomes" id="UP000266172"/>
    </source>
</evidence>
<feature type="short sequence motif" description="'KMSKS' region" evidence="10">
    <location>
        <begin position="283"/>
        <end position="287"/>
    </location>
</feature>
<comment type="catalytic activity">
    <reaction evidence="9 10">
        <text>tRNA(Cys) + L-cysteine + ATP = L-cysteinyl-tRNA(Cys) + AMP + diphosphate</text>
        <dbReference type="Rhea" id="RHEA:17773"/>
        <dbReference type="Rhea" id="RHEA-COMP:9661"/>
        <dbReference type="Rhea" id="RHEA-COMP:9679"/>
        <dbReference type="ChEBI" id="CHEBI:30616"/>
        <dbReference type="ChEBI" id="CHEBI:33019"/>
        <dbReference type="ChEBI" id="CHEBI:35235"/>
        <dbReference type="ChEBI" id="CHEBI:78442"/>
        <dbReference type="ChEBI" id="CHEBI:78517"/>
        <dbReference type="ChEBI" id="CHEBI:456215"/>
        <dbReference type="EC" id="6.1.1.16"/>
    </reaction>
</comment>
<feature type="binding site" evidence="10">
    <location>
        <position position="251"/>
    </location>
    <ligand>
        <name>Zn(2+)</name>
        <dbReference type="ChEBI" id="CHEBI:29105"/>
    </ligand>
</feature>
<feature type="binding site" evidence="10">
    <location>
        <position position="31"/>
    </location>
    <ligand>
        <name>Zn(2+)</name>
        <dbReference type="ChEBI" id="CHEBI:29105"/>
    </ligand>
</feature>
<keyword evidence="2 10" id="KW-0436">Ligase</keyword>
<feature type="binding site" evidence="10">
    <location>
        <position position="255"/>
    </location>
    <ligand>
        <name>Zn(2+)</name>
        <dbReference type="ChEBI" id="CHEBI:29105"/>
    </ligand>
</feature>
<evidence type="ECO:0000256" key="6">
    <source>
        <dbReference type="ARBA" id="ARBA00022840"/>
    </source>
</evidence>
<comment type="subunit">
    <text evidence="1 10">Monomer.</text>
</comment>
<feature type="short sequence motif" description="'HIGH' region" evidence="10">
    <location>
        <begin position="33"/>
        <end position="43"/>
    </location>
</feature>
<evidence type="ECO:0000256" key="1">
    <source>
        <dbReference type="ARBA" id="ARBA00011245"/>
    </source>
</evidence>
<dbReference type="PRINTS" id="PR00983">
    <property type="entry name" value="TRNASYNTHCYS"/>
</dbReference>
<keyword evidence="10" id="KW-0963">Cytoplasm</keyword>
<dbReference type="EMBL" id="QRVL01000002">
    <property type="protein sequence ID" value="RGS41555.1"/>
    <property type="molecule type" value="Genomic_DNA"/>
</dbReference>
<comment type="caution">
    <text evidence="12">The sequence shown here is derived from an EMBL/GenBank/DDBJ whole genome shotgun (WGS) entry which is preliminary data.</text>
</comment>
<evidence type="ECO:0000256" key="5">
    <source>
        <dbReference type="ARBA" id="ARBA00022833"/>
    </source>
</evidence>
<dbReference type="CDD" id="cd00672">
    <property type="entry name" value="CysRS_core"/>
    <property type="match status" value="1"/>
</dbReference>
<keyword evidence="5 10" id="KW-0862">Zinc</keyword>
<evidence type="ECO:0000256" key="4">
    <source>
        <dbReference type="ARBA" id="ARBA00022741"/>
    </source>
</evidence>
<dbReference type="EC" id="6.1.1.16" evidence="10"/>
<protein>
    <recommendedName>
        <fullName evidence="10">Cysteine--tRNA ligase</fullName>
        <ecNumber evidence="10">6.1.1.16</ecNumber>
    </recommendedName>
    <alternativeName>
        <fullName evidence="10">Cysteinyl-tRNA synthetase</fullName>
        <shortName evidence="10">CysRS</shortName>
    </alternativeName>
</protein>
<evidence type="ECO:0000256" key="10">
    <source>
        <dbReference type="HAMAP-Rule" id="MF_00041"/>
    </source>
</evidence>
<dbReference type="PANTHER" id="PTHR10890:SF3">
    <property type="entry name" value="CYSTEINE--TRNA LIGASE, CYTOPLASMIC"/>
    <property type="match status" value="1"/>
</dbReference>
<dbReference type="GO" id="GO:0005524">
    <property type="term" value="F:ATP binding"/>
    <property type="evidence" value="ECO:0007669"/>
    <property type="project" value="UniProtKB-UniRule"/>
</dbReference>
<keyword evidence="3 10" id="KW-0479">Metal-binding</keyword>
<dbReference type="InterPro" id="IPR032678">
    <property type="entry name" value="tRNA-synt_1_cat_dom"/>
</dbReference>
<dbReference type="GO" id="GO:0005829">
    <property type="term" value="C:cytosol"/>
    <property type="evidence" value="ECO:0007669"/>
    <property type="project" value="TreeGrafter"/>
</dbReference>
<organism evidence="12 13">
    <name type="scientific">Roseburia hominis</name>
    <dbReference type="NCBI Taxonomy" id="301301"/>
    <lineage>
        <taxon>Bacteria</taxon>
        <taxon>Bacillati</taxon>
        <taxon>Bacillota</taxon>
        <taxon>Clostridia</taxon>
        <taxon>Lachnospirales</taxon>
        <taxon>Lachnospiraceae</taxon>
        <taxon>Roseburia</taxon>
    </lineage>
</organism>
<dbReference type="Pfam" id="PF01406">
    <property type="entry name" value="tRNA-synt_1e"/>
    <property type="match status" value="1"/>
</dbReference>
<dbReference type="GO" id="GO:0008270">
    <property type="term" value="F:zinc ion binding"/>
    <property type="evidence" value="ECO:0007669"/>
    <property type="project" value="UniProtKB-UniRule"/>
</dbReference>
<accession>A0A395VAM8</accession>
<feature type="binding site" evidence="10">
    <location>
        <position position="226"/>
    </location>
    <ligand>
        <name>Zn(2+)</name>
        <dbReference type="ChEBI" id="CHEBI:29105"/>
    </ligand>
</feature>
<evidence type="ECO:0000256" key="2">
    <source>
        <dbReference type="ARBA" id="ARBA00022598"/>
    </source>
</evidence>
<proteinExistence type="inferred from homology"/>
<evidence type="ECO:0000256" key="7">
    <source>
        <dbReference type="ARBA" id="ARBA00022917"/>
    </source>
</evidence>
<keyword evidence="8 10" id="KW-0030">Aminoacyl-tRNA synthetase</keyword>
<keyword evidence="6 10" id="KW-0067">ATP-binding</keyword>
<dbReference type="PANTHER" id="PTHR10890">
    <property type="entry name" value="CYSTEINYL-TRNA SYNTHETASE"/>
    <property type="match status" value="1"/>
</dbReference>
<keyword evidence="4 10" id="KW-0547">Nucleotide-binding</keyword>
<dbReference type="Gene3D" id="3.40.50.620">
    <property type="entry name" value="HUPs"/>
    <property type="match status" value="1"/>
</dbReference>
<name>A0A395VAM8_9FIRM</name>
<feature type="binding site" evidence="10">
    <location>
        <position position="286"/>
    </location>
    <ligand>
        <name>ATP</name>
        <dbReference type="ChEBI" id="CHEBI:30616"/>
    </ligand>
</feature>
<dbReference type="InterPro" id="IPR009080">
    <property type="entry name" value="tRNAsynth_Ia_anticodon-bd"/>
</dbReference>
<comment type="similarity">
    <text evidence="10">Belongs to the class-I aminoacyl-tRNA synthetase family.</text>
</comment>
<dbReference type="HAMAP" id="MF_00041">
    <property type="entry name" value="Cys_tRNA_synth"/>
    <property type="match status" value="1"/>
</dbReference>